<organism evidence="8">
    <name type="scientific">Magnetococcus massalia (strain MO-1)</name>
    <dbReference type="NCBI Taxonomy" id="451514"/>
    <lineage>
        <taxon>Bacteria</taxon>
        <taxon>Pseudomonadati</taxon>
        <taxon>Pseudomonadota</taxon>
        <taxon>Magnetococcia</taxon>
        <taxon>Magnetococcales</taxon>
        <taxon>Magnetococcaceae</taxon>
        <taxon>Magnetococcus</taxon>
    </lineage>
</organism>
<dbReference type="EMBL" id="LO017727">
    <property type="protein sequence ID" value="CRH06865.1"/>
    <property type="molecule type" value="Genomic_DNA"/>
</dbReference>
<evidence type="ECO:0000313" key="8">
    <source>
        <dbReference type="EMBL" id="CRH06865.1"/>
    </source>
</evidence>
<feature type="transmembrane region" description="Helical" evidence="5">
    <location>
        <begin position="32"/>
        <end position="53"/>
    </location>
</feature>
<gene>
    <name evidence="8" type="ORF">MAGMO_2713</name>
</gene>
<feature type="transmembrane region" description="Helical" evidence="5">
    <location>
        <begin position="9"/>
        <end position="26"/>
    </location>
</feature>
<dbReference type="Pfam" id="PF12158">
    <property type="entry name" value="DUF3592"/>
    <property type="match status" value="1"/>
</dbReference>
<keyword evidence="2 5" id="KW-0812">Transmembrane</keyword>
<dbReference type="Pfam" id="PF05154">
    <property type="entry name" value="TM2"/>
    <property type="match status" value="1"/>
</dbReference>
<keyword evidence="3 5" id="KW-1133">Transmembrane helix</keyword>
<evidence type="ECO:0000256" key="3">
    <source>
        <dbReference type="ARBA" id="ARBA00022989"/>
    </source>
</evidence>
<keyword evidence="4 5" id="KW-0472">Membrane</keyword>
<dbReference type="InterPro" id="IPR007829">
    <property type="entry name" value="TM2"/>
</dbReference>
<dbReference type="InterPro" id="IPR021994">
    <property type="entry name" value="DUF3592"/>
</dbReference>
<evidence type="ECO:0000256" key="5">
    <source>
        <dbReference type="SAM" id="Phobius"/>
    </source>
</evidence>
<comment type="subcellular location">
    <subcellularLocation>
        <location evidence="1">Membrane</location>
        <topology evidence="1">Multi-pass membrane protein</topology>
    </subcellularLocation>
</comment>
<evidence type="ECO:0000259" key="6">
    <source>
        <dbReference type="Pfam" id="PF05154"/>
    </source>
</evidence>
<sequence length="325" mass="36730">MIVQKSKSAAYLLLFATGWFGGHHFYLRDTILGWASVLLCWTGLPLLLCLMELPTLHRRVRRVNRLQLADYHGQVDPRDIPQPICRRCHRHIGWIIRRSQGRAISSNHQLVRWSRTLWRELGLIPPAYQDPHNRDLLCPSCSGEIPPVASQEAPEVADRPNVLRLGTGTLLLLIGLPMLYHGALQAGYHLAHMHLQWKATPGVITYNAVDQVTHHERFGLDSRVSYQPQVQFRYVWQGQRWSMGGSLAQEPPYYPTREAAQAYLKRHFPIGQVITARVNPEDAEQAYAMVRTGHNLPMALLGLVLIFGGGVLIVSAPRYALPMGA</sequence>
<evidence type="ECO:0000259" key="7">
    <source>
        <dbReference type="Pfam" id="PF12158"/>
    </source>
</evidence>
<feature type="transmembrane region" description="Helical" evidence="5">
    <location>
        <begin position="299"/>
        <end position="320"/>
    </location>
</feature>
<dbReference type="GO" id="GO:0016020">
    <property type="term" value="C:membrane"/>
    <property type="evidence" value="ECO:0007669"/>
    <property type="project" value="UniProtKB-SubCell"/>
</dbReference>
<dbReference type="AlphaFoldDB" id="A0A1S7LIY7"/>
<proteinExistence type="predicted"/>
<protein>
    <submittedName>
        <fullName evidence="8">Uncharacterized protein</fullName>
    </submittedName>
</protein>
<feature type="domain" description="TM2" evidence="6">
    <location>
        <begin position="4"/>
        <end position="52"/>
    </location>
</feature>
<evidence type="ECO:0000256" key="4">
    <source>
        <dbReference type="ARBA" id="ARBA00023136"/>
    </source>
</evidence>
<name>A0A1S7LIY7_MAGMO</name>
<reference evidence="8" key="1">
    <citation type="submission" date="2015-04" db="EMBL/GenBank/DDBJ databases">
        <authorList>
            <person name="Syromyatnikov M.Y."/>
            <person name="Popov V.N."/>
        </authorList>
    </citation>
    <scope>NUCLEOTIDE SEQUENCE</scope>
    <source>
        <strain evidence="8">MO-1</strain>
    </source>
</reference>
<evidence type="ECO:0000256" key="2">
    <source>
        <dbReference type="ARBA" id="ARBA00022692"/>
    </source>
</evidence>
<evidence type="ECO:0000256" key="1">
    <source>
        <dbReference type="ARBA" id="ARBA00004141"/>
    </source>
</evidence>
<accession>A0A1S7LIY7</accession>
<feature type="domain" description="DUF3592" evidence="7">
    <location>
        <begin position="200"/>
        <end position="287"/>
    </location>
</feature>